<reference evidence="1 2" key="1">
    <citation type="journal article" date="2019" name="Nat. Ecol. Evol.">
        <title>Megaphylogeny resolves global patterns of mushroom evolution.</title>
        <authorList>
            <person name="Varga T."/>
            <person name="Krizsan K."/>
            <person name="Foldi C."/>
            <person name="Dima B."/>
            <person name="Sanchez-Garcia M."/>
            <person name="Sanchez-Ramirez S."/>
            <person name="Szollosi G.J."/>
            <person name="Szarkandi J.G."/>
            <person name="Papp V."/>
            <person name="Albert L."/>
            <person name="Andreopoulos W."/>
            <person name="Angelini C."/>
            <person name="Antonin V."/>
            <person name="Barry K.W."/>
            <person name="Bougher N.L."/>
            <person name="Buchanan P."/>
            <person name="Buyck B."/>
            <person name="Bense V."/>
            <person name="Catcheside P."/>
            <person name="Chovatia M."/>
            <person name="Cooper J."/>
            <person name="Damon W."/>
            <person name="Desjardin D."/>
            <person name="Finy P."/>
            <person name="Geml J."/>
            <person name="Haridas S."/>
            <person name="Hughes K."/>
            <person name="Justo A."/>
            <person name="Karasinski D."/>
            <person name="Kautmanova I."/>
            <person name="Kiss B."/>
            <person name="Kocsube S."/>
            <person name="Kotiranta H."/>
            <person name="LaButti K.M."/>
            <person name="Lechner B.E."/>
            <person name="Liimatainen K."/>
            <person name="Lipzen A."/>
            <person name="Lukacs Z."/>
            <person name="Mihaltcheva S."/>
            <person name="Morgado L.N."/>
            <person name="Niskanen T."/>
            <person name="Noordeloos M.E."/>
            <person name="Ohm R.A."/>
            <person name="Ortiz-Santana B."/>
            <person name="Ovrebo C."/>
            <person name="Racz N."/>
            <person name="Riley R."/>
            <person name="Savchenko A."/>
            <person name="Shiryaev A."/>
            <person name="Soop K."/>
            <person name="Spirin V."/>
            <person name="Szebenyi C."/>
            <person name="Tomsovsky M."/>
            <person name="Tulloss R.E."/>
            <person name="Uehling J."/>
            <person name="Grigoriev I.V."/>
            <person name="Vagvolgyi C."/>
            <person name="Papp T."/>
            <person name="Martin F.M."/>
            <person name="Miettinen O."/>
            <person name="Hibbett D.S."/>
            <person name="Nagy L.G."/>
        </authorList>
    </citation>
    <scope>NUCLEOTIDE SEQUENCE [LARGE SCALE GENOMIC DNA]</scope>
    <source>
        <strain evidence="1 2">NL-1719</strain>
    </source>
</reference>
<dbReference type="Proteomes" id="UP000308600">
    <property type="component" value="Unassembled WGS sequence"/>
</dbReference>
<gene>
    <name evidence="1" type="ORF">BDN72DRAFT_965189</name>
</gene>
<sequence length="427" mass="48235">MDEPKLPEDILGVIGELAESSDWDPPALRALSLVSRVFIVPCQRALFRSIIINPFSPLGGNSTAQRICTKLRDLLRNNERLRNCVREIHFIQGYFSDLMESWLIGDVAAEILGVLSTRPIHRISVVFPSALDTPRRRWEDLSSSFHDALYKIFDNPQFRQLTLVNLESIPRHLPSRFPNIRYLTLEAVTFTTMPVGTDWITALAPSGLQHLDLVYGAHAGHLHGPDQMDPIPNLDMNGIYSFTLSLPDTPINDLDVAPLLRLQHLKVLHIHFTSSVRSSYASTGSWGMDLSALTSLEELTFSGKASERRDQTYVVLWDKALHRCLSAYGPSSPRRLTIVYKLVDVDPERFLDDFVRSGRVTLLSMGLSLAHKRSQGKLEEITIKLVTRDQITSSLQRKATSLLSQRPRGVFRVEFSYGPLRPPYELL</sequence>
<dbReference type="EMBL" id="ML208663">
    <property type="protein sequence ID" value="TFK61406.1"/>
    <property type="molecule type" value="Genomic_DNA"/>
</dbReference>
<name>A0ACD3A791_9AGAR</name>
<evidence type="ECO:0000313" key="1">
    <source>
        <dbReference type="EMBL" id="TFK61406.1"/>
    </source>
</evidence>
<organism evidence="1 2">
    <name type="scientific">Pluteus cervinus</name>
    <dbReference type="NCBI Taxonomy" id="181527"/>
    <lineage>
        <taxon>Eukaryota</taxon>
        <taxon>Fungi</taxon>
        <taxon>Dikarya</taxon>
        <taxon>Basidiomycota</taxon>
        <taxon>Agaricomycotina</taxon>
        <taxon>Agaricomycetes</taxon>
        <taxon>Agaricomycetidae</taxon>
        <taxon>Agaricales</taxon>
        <taxon>Pluteineae</taxon>
        <taxon>Pluteaceae</taxon>
        <taxon>Pluteus</taxon>
    </lineage>
</organism>
<proteinExistence type="predicted"/>
<keyword evidence="2" id="KW-1185">Reference proteome</keyword>
<evidence type="ECO:0000313" key="2">
    <source>
        <dbReference type="Proteomes" id="UP000308600"/>
    </source>
</evidence>
<protein>
    <submittedName>
        <fullName evidence="1">Uncharacterized protein</fullName>
    </submittedName>
</protein>
<accession>A0ACD3A791</accession>